<dbReference type="OrthoDB" id="9785276at2"/>
<reference evidence="10 11" key="1">
    <citation type="journal article" date="2018" name="Int. J. Syst. Bacteriol.">
        <title>Oceaniradius stylonemae gen. nov., sp. nov., isolated from a red alga, Stylonema cornu-cervi.</title>
        <authorList>
            <person name="Jeong S."/>
        </authorList>
    </citation>
    <scope>NUCLEOTIDE SEQUENCE [LARGE SCALE GENOMIC DNA]</scope>
    <source>
        <strain evidence="10 11">StC1</strain>
    </source>
</reference>
<evidence type="ECO:0000259" key="9">
    <source>
        <dbReference type="PROSITE" id="PS00624"/>
    </source>
</evidence>
<dbReference type="GO" id="GO:0016614">
    <property type="term" value="F:oxidoreductase activity, acting on CH-OH group of donors"/>
    <property type="evidence" value="ECO:0007669"/>
    <property type="project" value="InterPro"/>
</dbReference>
<dbReference type="SUPFAM" id="SSF51905">
    <property type="entry name" value="FAD/NAD(P)-binding domain"/>
    <property type="match status" value="1"/>
</dbReference>
<evidence type="ECO:0000313" key="11">
    <source>
        <dbReference type="Proteomes" id="UP000246132"/>
    </source>
</evidence>
<evidence type="ECO:0000313" key="10">
    <source>
        <dbReference type="EMBL" id="RKF07727.1"/>
    </source>
</evidence>
<dbReference type="EMBL" id="QFWV02000004">
    <property type="protein sequence ID" value="RKF07727.1"/>
    <property type="molecule type" value="Genomic_DNA"/>
</dbReference>
<dbReference type="InterPro" id="IPR000172">
    <property type="entry name" value="GMC_OxRdtase_N"/>
</dbReference>
<evidence type="ECO:0000256" key="4">
    <source>
        <dbReference type="ARBA" id="ARBA00022827"/>
    </source>
</evidence>
<comment type="cofactor">
    <cofactor evidence="1 5">
        <name>FAD</name>
        <dbReference type="ChEBI" id="CHEBI:57692"/>
    </cofactor>
</comment>
<dbReference type="PANTHER" id="PTHR11552">
    <property type="entry name" value="GLUCOSE-METHANOL-CHOLINE GMC OXIDOREDUCTASE"/>
    <property type="match status" value="1"/>
</dbReference>
<evidence type="ECO:0000256" key="3">
    <source>
        <dbReference type="ARBA" id="ARBA00022630"/>
    </source>
</evidence>
<dbReference type="Gene3D" id="3.30.560.10">
    <property type="entry name" value="Glucose Oxidase, domain 3"/>
    <property type="match status" value="1"/>
</dbReference>
<dbReference type="Gene3D" id="3.50.50.60">
    <property type="entry name" value="FAD/NAD(P)-binding domain"/>
    <property type="match status" value="1"/>
</dbReference>
<evidence type="ECO:0000256" key="6">
    <source>
        <dbReference type="RuleBase" id="RU003968"/>
    </source>
</evidence>
<evidence type="ECO:0000256" key="2">
    <source>
        <dbReference type="ARBA" id="ARBA00010790"/>
    </source>
</evidence>
<comment type="caution">
    <text evidence="10">The sequence shown here is derived from an EMBL/GenBank/DDBJ whole genome shotgun (WGS) entry which is preliminary data.</text>
</comment>
<dbReference type="PROSITE" id="PS00623">
    <property type="entry name" value="GMC_OXRED_1"/>
    <property type="match status" value="1"/>
</dbReference>
<evidence type="ECO:0000256" key="1">
    <source>
        <dbReference type="ARBA" id="ARBA00001974"/>
    </source>
</evidence>
<dbReference type="PROSITE" id="PS00624">
    <property type="entry name" value="GMC_OXRED_2"/>
    <property type="match status" value="1"/>
</dbReference>
<feature type="domain" description="Glucose-methanol-choline oxidoreductase N-terminal" evidence="9">
    <location>
        <begin position="262"/>
        <end position="276"/>
    </location>
</feature>
<dbReference type="GO" id="GO:0050660">
    <property type="term" value="F:flavin adenine dinucleotide binding"/>
    <property type="evidence" value="ECO:0007669"/>
    <property type="project" value="InterPro"/>
</dbReference>
<gene>
    <name evidence="10" type="ORF">DEM25_008215</name>
</gene>
<organism evidence="10 11">
    <name type="scientific">Oceaniradius stylonematis</name>
    <dbReference type="NCBI Taxonomy" id="2184161"/>
    <lineage>
        <taxon>Bacteria</taxon>
        <taxon>Pseudomonadati</taxon>
        <taxon>Pseudomonadota</taxon>
        <taxon>Alphaproteobacteria</taxon>
        <taxon>Hyphomicrobiales</taxon>
        <taxon>Ahrensiaceae</taxon>
        <taxon>Oceaniradius</taxon>
    </lineage>
</organism>
<proteinExistence type="inferred from homology"/>
<feature type="compositionally biased region" description="Basic and acidic residues" evidence="7">
    <location>
        <begin position="547"/>
        <end position="560"/>
    </location>
</feature>
<protein>
    <submittedName>
        <fullName evidence="10">GMC family oxidoreductase</fullName>
    </submittedName>
</protein>
<dbReference type="InterPro" id="IPR036188">
    <property type="entry name" value="FAD/NAD-bd_sf"/>
</dbReference>
<dbReference type="Pfam" id="PF00732">
    <property type="entry name" value="GMC_oxred_N"/>
    <property type="match status" value="1"/>
</dbReference>
<comment type="similarity">
    <text evidence="2 6">Belongs to the GMC oxidoreductase family.</text>
</comment>
<keyword evidence="4 5" id="KW-0274">FAD</keyword>
<evidence type="ECO:0000256" key="5">
    <source>
        <dbReference type="PIRSR" id="PIRSR000137-2"/>
    </source>
</evidence>
<dbReference type="AlphaFoldDB" id="A0A3A8ABP8"/>
<dbReference type="InterPro" id="IPR007867">
    <property type="entry name" value="GMC_OxRtase_C"/>
</dbReference>
<evidence type="ECO:0000256" key="7">
    <source>
        <dbReference type="SAM" id="MobiDB-lite"/>
    </source>
</evidence>
<keyword evidence="11" id="KW-1185">Reference proteome</keyword>
<dbReference type="Proteomes" id="UP000246132">
    <property type="component" value="Unassembled WGS sequence"/>
</dbReference>
<keyword evidence="3 6" id="KW-0285">Flavoprotein</keyword>
<dbReference type="RefSeq" id="WP_109765375.1">
    <property type="nucleotide sequence ID" value="NZ_QFWV02000004.1"/>
</dbReference>
<dbReference type="SUPFAM" id="SSF54373">
    <property type="entry name" value="FAD-linked reductases, C-terminal domain"/>
    <property type="match status" value="1"/>
</dbReference>
<dbReference type="PANTHER" id="PTHR11552:SF147">
    <property type="entry name" value="CHOLINE DEHYDROGENASE, MITOCHONDRIAL"/>
    <property type="match status" value="1"/>
</dbReference>
<evidence type="ECO:0000259" key="8">
    <source>
        <dbReference type="PROSITE" id="PS00623"/>
    </source>
</evidence>
<sequence>MDNAFDGVRPAADVAIIGGGSAGTLLAARLSEEPDRNVLLVEAGEEATDPDIRHPAAWPALQGRSYDWDYRTEPQTRTAGRVHHWARGRAIGGSSCLHAMGYMRGHPQDYQAWVDATGDTRWGWDELQPAFRAIENRLPDGDGAPRQTGPMPVYVPGEELSALTRAFIEAGASLGLPRLKSHNDGEMVGVTPNALNIRDGRRVTTADAWLTPAVRSRNNLTIVTGSLVRRLIVDGTRVRGFELVGPDGAIDVRAGQVVLSAGALESPALLMRSGIGPQEWLAAAGVRCLFDMPDIGRNLQDHLLGAGNMYATRKPLPPSRLQHSESMAYMRSDAFTATGRPDIVVGCGVAPIVSERFVAPEPGSAYSLLFGVTHPTSRGSLRISGSEPGNPLIIDPAYLQTGRDRVLFRQALEAARTIGHRNELSEWRERELLPGALNSVSEIDEFIENAVITHHHPCGTCRMGKDAKAVVDADLRLKSLDNLFVVDASVVPSLTAGPIHAAVLAIAETFARSMSTRERPAGRHNNRSGDGPARPVRHGPASRPQTTRKELRHDQQTPRV</sequence>
<accession>A0A3A8ABP8</accession>
<feature type="domain" description="Glucose-methanol-choline oxidoreductase N-terminal" evidence="8">
    <location>
        <begin position="88"/>
        <end position="111"/>
    </location>
</feature>
<dbReference type="Pfam" id="PF05199">
    <property type="entry name" value="GMC_oxred_C"/>
    <property type="match status" value="1"/>
</dbReference>
<feature type="binding site" evidence="5">
    <location>
        <position position="228"/>
    </location>
    <ligand>
        <name>FAD</name>
        <dbReference type="ChEBI" id="CHEBI:57692"/>
    </ligand>
</feature>
<dbReference type="InterPro" id="IPR012132">
    <property type="entry name" value="GMC_OxRdtase"/>
</dbReference>
<name>A0A3A8ABP8_9HYPH</name>
<dbReference type="PIRSF" id="PIRSF000137">
    <property type="entry name" value="Alcohol_oxidase"/>
    <property type="match status" value="1"/>
</dbReference>
<feature type="region of interest" description="Disordered" evidence="7">
    <location>
        <begin position="515"/>
        <end position="560"/>
    </location>
</feature>